<protein>
    <recommendedName>
        <fullName evidence="6">NAC domain-containing protein</fullName>
    </recommendedName>
</protein>
<dbReference type="PANTHER" id="PTHR31719">
    <property type="entry name" value="NAC TRANSCRIPTION FACTOR 56"/>
    <property type="match status" value="1"/>
</dbReference>
<dbReference type="EMBL" id="CAWUPB010000950">
    <property type="protein sequence ID" value="CAK7334471.1"/>
    <property type="molecule type" value="Genomic_DNA"/>
</dbReference>
<evidence type="ECO:0000259" key="6">
    <source>
        <dbReference type="PROSITE" id="PS51005"/>
    </source>
</evidence>
<organism evidence="7 8">
    <name type="scientific">Dovyalis caffra</name>
    <dbReference type="NCBI Taxonomy" id="77055"/>
    <lineage>
        <taxon>Eukaryota</taxon>
        <taxon>Viridiplantae</taxon>
        <taxon>Streptophyta</taxon>
        <taxon>Embryophyta</taxon>
        <taxon>Tracheophyta</taxon>
        <taxon>Spermatophyta</taxon>
        <taxon>Magnoliopsida</taxon>
        <taxon>eudicotyledons</taxon>
        <taxon>Gunneridae</taxon>
        <taxon>Pentapetalae</taxon>
        <taxon>rosids</taxon>
        <taxon>fabids</taxon>
        <taxon>Malpighiales</taxon>
        <taxon>Salicaceae</taxon>
        <taxon>Flacourtieae</taxon>
        <taxon>Dovyalis</taxon>
    </lineage>
</organism>
<dbReference type="GO" id="GO:0006355">
    <property type="term" value="P:regulation of DNA-templated transcription"/>
    <property type="evidence" value="ECO:0007669"/>
    <property type="project" value="InterPro"/>
</dbReference>
<feature type="domain" description="NAC" evidence="6">
    <location>
        <begin position="21"/>
        <end position="169"/>
    </location>
</feature>
<name>A0AAV1RH74_9ROSI</name>
<dbReference type="PANTHER" id="PTHR31719:SF43">
    <property type="entry name" value="NAC TRANSCRIPTION FACTOR 56"/>
    <property type="match status" value="1"/>
</dbReference>
<comment type="caution">
    <text evidence="7">The sequence shown here is derived from an EMBL/GenBank/DDBJ whole genome shotgun (WGS) entry which is preliminary data.</text>
</comment>
<gene>
    <name evidence="7" type="ORF">DCAF_LOCUS9936</name>
</gene>
<dbReference type="InterPro" id="IPR036093">
    <property type="entry name" value="NAC_dom_sf"/>
</dbReference>
<sequence>MALLSHLNTQSPSQTLTLQQLLHGYRFCPDEQELVRVFLYPKLTDPLFTAFAPVRECDLYAHQPHQIWNTFHRLQGEDLFFFTNLKRKTPNSNNFIRKIAGGPATWHREDNNHQIHVPIDRNCSVIAVRKCFSYQNTQSDQPVRCGWTMYEYSLPSLSQVVVLCHLRRKDADENSHQTQKTTKKRKRDAEGVDDAANTISQKAKVDESNQEQQIMGASENVSELVFNEVKFDNFESSSHEVVRDFDDDQMAVHSIASTNYIAAPTVSASNCAKNLQPVAFSGCSDKGVGVLTIETTTEADHEVQATAVRSNLVESLTTDAVDSHLDSEVSDSSLSSHWIESFSQKLLKANPTCLIQENEVQMIPNTLYVECLYK</sequence>
<evidence type="ECO:0000256" key="5">
    <source>
        <dbReference type="SAM" id="MobiDB-lite"/>
    </source>
</evidence>
<evidence type="ECO:0000256" key="4">
    <source>
        <dbReference type="ARBA" id="ARBA00023242"/>
    </source>
</evidence>
<evidence type="ECO:0000256" key="2">
    <source>
        <dbReference type="ARBA" id="ARBA00023125"/>
    </source>
</evidence>
<dbReference type="Pfam" id="PF02365">
    <property type="entry name" value="NAM"/>
    <property type="match status" value="1"/>
</dbReference>
<evidence type="ECO:0000313" key="7">
    <source>
        <dbReference type="EMBL" id="CAK7334471.1"/>
    </source>
</evidence>
<proteinExistence type="predicted"/>
<dbReference type="SUPFAM" id="SSF101941">
    <property type="entry name" value="NAC domain"/>
    <property type="match status" value="1"/>
</dbReference>
<dbReference type="Gene3D" id="2.170.150.80">
    <property type="entry name" value="NAC domain"/>
    <property type="match status" value="1"/>
</dbReference>
<keyword evidence="3" id="KW-0804">Transcription</keyword>
<evidence type="ECO:0000313" key="8">
    <source>
        <dbReference type="Proteomes" id="UP001314170"/>
    </source>
</evidence>
<feature type="region of interest" description="Disordered" evidence="5">
    <location>
        <begin position="171"/>
        <end position="214"/>
    </location>
</feature>
<dbReference type="InterPro" id="IPR003441">
    <property type="entry name" value="NAC-dom"/>
</dbReference>
<keyword evidence="8" id="KW-1185">Reference proteome</keyword>
<dbReference type="Proteomes" id="UP001314170">
    <property type="component" value="Unassembled WGS sequence"/>
</dbReference>
<evidence type="ECO:0000256" key="1">
    <source>
        <dbReference type="ARBA" id="ARBA00023015"/>
    </source>
</evidence>
<evidence type="ECO:0000256" key="3">
    <source>
        <dbReference type="ARBA" id="ARBA00023163"/>
    </source>
</evidence>
<reference evidence="7 8" key="1">
    <citation type="submission" date="2024-01" db="EMBL/GenBank/DDBJ databases">
        <authorList>
            <person name="Waweru B."/>
        </authorList>
    </citation>
    <scope>NUCLEOTIDE SEQUENCE [LARGE SCALE GENOMIC DNA]</scope>
</reference>
<accession>A0AAV1RH74</accession>
<keyword evidence="4" id="KW-0539">Nucleus</keyword>
<dbReference type="GO" id="GO:0003677">
    <property type="term" value="F:DNA binding"/>
    <property type="evidence" value="ECO:0007669"/>
    <property type="project" value="UniProtKB-KW"/>
</dbReference>
<keyword evidence="1" id="KW-0805">Transcription regulation</keyword>
<keyword evidence="2" id="KW-0238">DNA-binding</keyword>
<dbReference type="PROSITE" id="PS51005">
    <property type="entry name" value="NAC"/>
    <property type="match status" value="1"/>
</dbReference>
<dbReference type="AlphaFoldDB" id="A0AAV1RH74"/>